<organism evidence="2 3">
    <name type="scientific">Candidatus Limenecus avicola</name>
    <dbReference type="NCBI Taxonomy" id="2840847"/>
    <lineage>
        <taxon>Bacteria</taxon>
        <taxon>Bacillati</taxon>
        <taxon>Bacillota</taxon>
        <taxon>Clostridia</taxon>
        <taxon>Eubacteriales</taxon>
        <taxon>Clostridiaceae</taxon>
        <taxon>Clostridiaceae incertae sedis</taxon>
        <taxon>Candidatus Limenecus</taxon>
    </lineage>
</organism>
<evidence type="ECO:0000313" key="2">
    <source>
        <dbReference type="EMBL" id="HIU92793.1"/>
    </source>
</evidence>
<evidence type="ECO:0000259" key="1">
    <source>
        <dbReference type="PROSITE" id="PS51462"/>
    </source>
</evidence>
<dbReference type="PROSITE" id="PS51462">
    <property type="entry name" value="NUDIX"/>
    <property type="match status" value="1"/>
</dbReference>
<protein>
    <submittedName>
        <fullName evidence="2">NUDIX hydrolase</fullName>
    </submittedName>
</protein>
<dbReference type="PANTHER" id="PTHR43736:SF4">
    <property type="entry name" value="SLR1690 PROTEIN"/>
    <property type="match status" value="1"/>
</dbReference>
<dbReference type="Pfam" id="PF21906">
    <property type="entry name" value="WHD_NrtR"/>
    <property type="match status" value="1"/>
</dbReference>
<dbReference type="SUPFAM" id="SSF55811">
    <property type="entry name" value="Nudix"/>
    <property type="match status" value="1"/>
</dbReference>
<dbReference type="InterPro" id="IPR054105">
    <property type="entry name" value="WHD_NrtR"/>
</dbReference>
<comment type="caution">
    <text evidence="2">The sequence shown here is derived from an EMBL/GenBank/DDBJ whole genome shotgun (WGS) entry which is preliminary data.</text>
</comment>
<dbReference type="GO" id="GO:0016787">
    <property type="term" value="F:hydrolase activity"/>
    <property type="evidence" value="ECO:0007669"/>
    <property type="project" value="UniProtKB-KW"/>
</dbReference>
<dbReference type="EMBL" id="DVOD01000050">
    <property type="protein sequence ID" value="HIU92793.1"/>
    <property type="molecule type" value="Genomic_DNA"/>
</dbReference>
<dbReference type="SUPFAM" id="SSF46785">
    <property type="entry name" value="Winged helix' DNA-binding domain"/>
    <property type="match status" value="1"/>
</dbReference>
<dbReference type="Gene3D" id="3.90.79.10">
    <property type="entry name" value="Nucleoside Triphosphate Pyrophosphohydrolase"/>
    <property type="match status" value="1"/>
</dbReference>
<reference evidence="2" key="1">
    <citation type="submission" date="2020-10" db="EMBL/GenBank/DDBJ databases">
        <authorList>
            <person name="Gilroy R."/>
        </authorList>
    </citation>
    <scope>NUCLEOTIDE SEQUENCE</scope>
    <source>
        <strain evidence="2">CHK154-7741</strain>
    </source>
</reference>
<dbReference type="Gene3D" id="1.10.10.10">
    <property type="entry name" value="Winged helix-like DNA-binding domain superfamily/Winged helix DNA-binding domain"/>
    <property type="match status" value="1"/>
</dbReference>
<reference evidence="2" key="2">
    <citation type="journal article" date="2021" name="PeerJ">
        <title>Extensive microbial diversity within the chicken gut microbiome revealed by metagenomics and culture.</title>
        <authorList>
            <person name="Gilroy R."/>
            <person name="Ravi A."/>
            <person name="Getino M."/>
            <person name="Pursley I."/>
            <person name="Horton D.L."/>
            <person name="Alikhan N.F."/>
            <person name="Baker D."/>
            <person name="Gharbi K."/>
            <person name="Hall N."/>
            <person name="Watson M."/>
            <person name="Adriaenssens E.M."/>
            <person name="Foster-Nyarko E."/>
            <person name="Jarju S."/>
            <person name="Secka A."/>
            <person name="Antonio M."/>
            <person name="Oren A."/>
            <person name="Chaudhuri R.R."/>
            <person name="La Ragione R."/>
            <person name="Hildebrand F."/>
            <person name="Pallen M.J."/>
        </authorList>
    </citation>
    <scope>NUCLEOTIDE SEQUENCE</scope>
    <source>
        <strain evidence="2">CHK154-7741</strain>
    </source>
</reference>
<dbReference type="InterPro" id="IPR015797">
    <property type="entry name" value="NUDIX_hydrolase-like_dom_sf"/>
</dbReference>
<dbReference type="InterPro" id="IPR000086">
    <property type="entry name" value="NUDIX_hydrolase_dom"/>
</dbReference>
<dbReference type="InterPro" id="IPR036388">
    <property type="entry name" value="WH-like_DNA-bd_sf"/>
</dbReference>
<dbReference type="InterPro" id="IPR036390">
    <property type="entry name" value="WH_DNA-bd_sf"/>
</dbReference>
<keyword evidence="2" id="KW-0378">Hydrolase</keyword>
<feature type="domain" description="Nudix hydrolase" evidence="1">
    <location>
        <begin position="7"/>
        <end position="142"/>
    </location>
</feature>
<dbReference type="PANTHER" id="PTHR43736">
    <property type="entry name" value="ADP-RIBOSE PYROPHOSPHATASE"/>
    <property type="match status" value="1"/>
</dbReference>
<accession>A0A9D1N168</accession>
<name>A0A9D1N168_9CLOT</name>
<dbReference type="CDD" id="cd18873">
    <property type="entry name" value="NUDIX_NadM_like"/>
    <property type="match status" value="1"/>
</dbReference>
<gene>
    <name evidence="2" type="ORF">IAD26_06645</name>
</gene>
<evidence type="ECO:0000313" key="3">
    <source>
        <dbReference type="Proteomes" id="UP000886748"/>
    </source>
</evidence>
<dbReference type="AlphaFoldDB" id="A0A9D1N168"/>
<dbReference type="Pfam" id="PF00293">
    <property type="entry name" value="NUDIX"/>
    <property type="match status" value="1"/>
</dbReference>
<sequence length="226" mass="26558">MFKETKTHEVTTDVVIFTIKDDKLKVLLVKRAHEPFKSKWALPGGYVRISETLDDAALRILKEKTNVQNIYLEQLYTFGDPLRHPTSRVITCAYFALIRSDDIVLSFEENTEITEVKWHSVNSLPALAFDHKEIIEYSLKRTRERLEFCPIAFQLLPQKFTLTELQKAYEMILMKKLDKRNFRKKFLSLAILKELDEYTKSGSKRPARLYSFDKITLDSKRGHFFS</sequence>
<proteinExistence type="predicted"/>
<dbReference type="Proteomes" id="UP000886748">
    <property type="component" value="Unassembled WGS sequence"/>
</dbReference>